<organism evidence="2 3">
    <name type="scientific">Tanacetum coccineum</name>
    <dbReference type="NCBI Taxonomy" id="301880"/>
    <lineage>
        <taxon>Eukaryota</taxon>
        <taxon>Viridiplantae</taxon>
        <taxon>Streptophyta</taxon>
        <taxon>Embryophyta</taxon>
        <taxon>Tracheophyta</taxon>
        <taxon>Spermatophyta</taxon>
        <taxon>Magnoliopsida</taxon>
        <taxon>eudicotyledons</taxon>
        <taxon>Gunneridae</taxon>
        <taxon>Pentapetalae</taxon>
        <taxon>asterids</taxon>
        <taxon>campanulids</taxon>
        <taxon>Asterales</taxon>
        <taxon>Asteraceae</taxon>
        <taxon>Asteroideae</taxon>
        <taxon>Anthemideae</taxon>
        <taxon>Anthemidinae</taxon>
        <taxon>Tanacetum</taxon>
    </lineage>
</organism>
<protein>
    <submittedName>
        <fullName evidence="2">Uncharacterized protein</fullName>
    </submittedName>
</protein>
<evidence type="ECO:0000256" key="1">
    <source>
        <dbReference type="SAM" id="MobiDB-lite"/>
    </source>
</evidence>
<sequence>MCSGSSLSKSLLAFAVVASLVLLWYKWPKDIVDFKTRTESSSDHIKVYVFQFGSVYKYKESVSVSNTFYSSRFFINEDILEIDDFRSRFKSAWFKRLKHSDASSGEKDCSMIVSDKWNDQGLENQINTSGDESSGSRNECNDKSTSGDDTNIRPSYDTEPMVEVESVDLRDALSVIFGLLELKLIPLLPILLFTLRHDLGVFHLRILTRRLQRHFVGRAGARQPGSPEYIPDPMELEDHVTVYFSEPEASRGLVAS</sequence>
<name>A0ABQ5ERE7_9ASTR</name>
<proteinExistence type="predicted"/>
<keyword evidence="3" id="KW-1185">Reference proteome</keyword>
<dbReference type="Proteomes" id="UP001151760">
    <property type="component" value="Unassembled WGS sequence"/>
</dbReference>
<dbReference type="EMBL" id="BQNB010016585">
    <property type="protein sequence ID" value="GJT53424.1"/>
    <property type="molecule type" value="Genomic_DNA"/>
</dbReference>
<feature type="region of interest" description="Disordered" evidence="1">
    <location>
        <begin position="123"/>
        <end position="157"/>
    </location>
</feature>
<gene>
    <name evidence="2" type="ORF">Tco_0988478</name>
</gene>
<feature type="compositionally biased region" description="Polar residues" evidence="1">
    <location>
        <begin position="123"/>
        <end position="138"/>
    </location>
</feature>
<dbReference type="Gene3D" id="2.40.50.140">
    <property type="entry name" value="Nucleic acid-binding proteins"/>
    <property type="match status" value="1"/>
</dbReference>
<reference evidence="2" key="1">
    <citation type="journal article" date="2022" name="Int. J. Mol. Sci.">
        <title>Draft Genome of Tanacetum Coccineum: Genomic Comparison of Closely Related Tanacetum-Family Plants.</title>
        <authorList>
            <person name="Yamashiro T."/>
            <person name="Shiraishi A."/>
            <person name="Nakayama K."/>
            <person name="Satake H."/>
        </authorList>
    </citation>
    <scope>NUCLEOTIDE SEQUENCE</scope>
</reference>
<reference evidence="2" key="2">
    <citation type="submission" date="2022-01" db="EMBL/GenBank/DDBJ databases">
        <authorList>
            <person name="Yamashiro T."/>
            <person name="Shiraishi A."/>
            <person name="Satake H."/>
            <person name="Nakayama K."/>
        </authorList>
    </citation>
    <scope>NUCLEOTIDE SEQUENCE</scope>
</reference>
<evidence type="ECO:0000313" key="3">
    <source>
        <dbReference type="Proteomes" id="UP001151760"/>
    </source>
</evidence>
<dbReference type="InterPro" id="IPR012340">
    <property type="entry name" value="NA-bd_OB-fold"/>
</dbReference>
<accession>A0ABQ5ERE7</accession>
<evidence type="ECO:0000313" key="2">
    <source>
        <dbReference type="EMBL" id="GJT53424.1"/>
    </source>
</evidence>
<comment type="caution">
    <text evidence="2">The sequence shown here is derived from an EMBL/GenBank/DDBJ whole genome shotgun (WGS) entry which is preliminary data.</text>
</comment>